<dbReference type="PROSITE" id="PS50928">
    <property type="entry name" value="ABC_TM1"/>
    <property type="match status" value="1"/>
</dbReference>
<dbReference type="Pfam" id="PF00528">
    <property type="entry name" value="BPD_transp_1"/>
    <property type="match status" value="1"/>
</dbReference>
<organism evidence="9">
    <name type="scientific">Paenibacillus sp. BIHB 4019</name>
    <dbReference type="NCBI Taxonomy" id="1870819"/>
    <lineage>
        <taxon>Bacteria</taxon>
        <taxon>Bacillati</taxon>
        <taxon>Bacillota</taxon>
        <taxon>Bacilli</taxon>
        <taxon>Bacillales</taxon>
        <taxon>Paenibacillaceae</taxon>
        <taxon>Paenibacillus</taxon>
    </lineage>
</organism>
<dbReference type="SUPFAM" id="SSF161098">
    <property type="entry name" value="MetI-like"/>
    <property type="match status" value="1"/>
</dbReference>
<keyword evidence="5 7" id="KW-1133">Transmembrane helix</keyword>
<dbReference type="PANTHER" id="PTHR30151">
    <property type="entry name" value="ALKANE SULFONATE ABC TRANSPORTER-RELATED, MEMBRANE SUBUNIT"/>
    <property type="match status" value="1"/>
</dbReference>
<evidence type="ECO:0000259" key="8">
    <source>
        <dbReference type="PROSITE" id="PS50928"/>
    </source>
</evidence>
<dbReference type="GO" id="GO:0055085">
    <property type="term" value="P:transmembrane transport"/>
    <property type="evidence" value="ECO:0007669"/>
    <property type="project" value="InterPro"/>
</dbReference>
<sequence>MAAVPANQSAVLSRENAARRVKKGRRRRGSKAWLLPLVFGLLFLMAWQTGLFHKLFQLEFYQLPLPSAIASSIQENADMLWRYSLFTGMEIIMGCLVGSLLGLIAASAASFAPKALKGGIAMLAALNAVPIIALAPVMNNWFGSGAASKIAIVSVMTMSTMAVGAYKGLRSIDPMYVELMHVYAASRRSVFIKLRFKNGLPHFFTALKINMSTSIIGAIVGEFFISSRGLGFLLSDQIKLGNMPLAWSCITIAAALGIVLFYLVQFAEKLAIPWHVAQRNR</sequence>
<protein>
    <submittedName>
        <fullName evidence="9">ABC transporter permease</fullName>
    </submittedName>
</protein>
<keyword evidence="2 7" id="KW-0813">Transport</keyword>
<dbReference type="InterPro" id="IPR035906">
    <property type="entry name" value="MetI-like_sf"/>
</dbReference>
<comment type="similarity">
    <text evidence="7">Belongs to the binding-protein-dependent transport system permease family.</text>
</comment>
<feature type="transmembrane region" description="Helical" evidence="7">
    <location>
        <begin position="91"/>
        <end position="112"/>
    </location>
</feature>
<accession>A0A1B2DSA8</accession>
<reference evidence="9" key="1">
    <citation type="submission" date="2016-08" db="EMBL/GenBank/DDBJ databases">
        <title>Complete Genome Seqeunce of Paenibacillus sp. BIHB 4019 from tea rhizoplane.</title>
        <authorList>
            <person name="Thakur R."/>
            <person name="Swarnkar M.K."/>
            <person name="Gulati A."/>
        </authorList>
    </citation>
    <scope>NUCLEOTIDE SEQUENCE [LARGE SCALE GENOMIC DNA]</scope>
    <source>
        <strain evidence="9">BIHB4019</strain>
    </source>
</reference>
<evidence type="ECO:0000256" key="1">
    <source>
        <dbReference type="ARBA" id="ARBA00004651"/>
    </source>
</evidence>
<dbReference type="CDD" id="cd06261">
    <property type="entry name" value="TM_PBP2"/>
    <property type="match status" value="1"/>
</dbReference>
<gene>
    <name evidence="9" type="ORF">BBD42_05340</name>
</gene>
<feature type="transmembrane region" description="Helical" evidence="7">
    <location>
        <begin position="245"/>
        <end position="264"/>
    </location>
</feature>
<proteinExistence type="inferred from homology"/>
<evidence type="ECO:0000256" key="2">
    <source>
        <dbReference type="ARBA" id="ARBA00022448"/>
    </source>
</evidence>
<feature type="transmembrane region" description="Helical" evidence="7">
    <location>
        <begin position="32"/>
        <end position="50"/>
    </location>
</feature>
<keyword evidence="4 7" id="KW-0812">Transmembrane</keyword>
<dbReference type="GO" id="GO:0005886">
    <property type="term" value="C:plasma membrane"/>
    <property type="evidence" value="ECO:0007669"/>
    <property type="project" value="UniProtKB-SubCell"/>
</dbReference>
<feature type="domain" description="ABC transmembrane type-1" evidence="8">
    <location>
        <begin position="80"/>
        <end position="271"/>
    </location>
</feature>
<feature type="transmembrane region" description="Helical" evidence="7">
    <location>
        <begin position="150"/>
        <end position="169"/>
    </location>
</feature>
<evidence type="ECO:0000256" key="6">
    <source>
        <dbReference type="ARBA" id="ARBA00023136"/>
    </source>
</evidence>
<evidence type="ECO:0000313" key="9">
    <source>
        <dbReference type="EMBL" id="ANY70580.1"/>
    </source>
</evidence>
<dbReference type="Gene3D" id="1.10.3720.10">
    <property type="entry name" value="MetI-like"/>
    <property type="match status" value="1"/>
</dbReference>
<dbReference type="AlphaFoldDB" id="A0A1B2DSA8"/>
<dbReference type="EMBL" id="CP016808">
    <property type="protein sequence ID" value="ANY70580.1"/>
    <property type="molecule type" value="Genomic_DNA"/>
</dbReference>
<feature type="transmembrane region" description="Helical" evidence="7">
    <location>
        <begin position="203"/>
        <end position="225"/>
    </location>
</feature>
<dbReference type="PANTHER" id="PTHR30151:SF20">
    <property type="entry name" value="ABC TRANSPORTER PERMEASE PROTEIN HI_0355-RELATED"/>
    <property type="match status" value="1"/>
</dbReference>
<keyword evidence="6 7" id="KW-0472">Membrane</keyword>
<evidence type="ECO:0000256" key="5">
    <source>
        <dbReference type="ARBA" id="ARBA00022989"/>
    </source>
</evidence>
<evidence type="ECO:0000256" key="7">
    <source>
        <dbReference type="RuleBase" id="RU363032"/>
    </source>
</evidence>
<dbReference type="InterPro" id="IPR000515">
    <property type="entry name" value="MetI-like"/>
</dbReference>
<comment type="subcellular location">
    <subcellularLocation>
        <location evidence="1 7">Cell membrane</location>
        <topology evidence="1 7">Multi-pass membrane protein</topology>
    </subcellularLocation>
</comment>
<name>A0A1B2DSA8_9BACL</name>
<evidence type="ECO:0000256" key="4">
    <source>
        <dbReference type="ARBA" id="ARBA00022692"/>
    </source>
</evidence>
<feature type="transmembrane region" description="Helical" evidence="7">
    <location>
        <begin position="119"/>
        <end position="138"/>
    </location>
</feature>
<evidence type="ECO:0000256" key="3">
    <source>
        <dbReference type="ARBA" id="ARBA00022475"/>
    </source>
</evidence>
<keyword evidence="3" id="KW-1003">Cell membrane</keyword>